<dbReference type="RefSeq" id="WP_173680161.1">
    <property type="nucleotide sequence ID" value="NZ_JAAZWO010000008.1"/>
</dbReference>
<dbReference type="PANTHER" id="PTHR43278:SF2">
    <property type="entry name" value="IRON-SULFUR FLAVOPROTEIN"/>
    <property type="match status" value="1"/>
</dbReference>
<evidence type="ECO:0000259" key="4">
    <source>
        <dbReference type="Pfam" id="PF03358"/>
    </source>
</evidence>
<organism evidence="5 6">
    <name type="scientific">Clostridium tetanomorphum</name>
    <dbReference type="NCBI Taxonomy" id="1553"/>
    <lineage>
        <taxon>Bacteria</taxon>
        <taxon>Bacillati</taxon>
        <taxon>Bacillota</taxon>
        <taxon>Clostridia</taxon>
        <taxon>Eubacteriales</taxon>
        <taxon>Clostridiaceae</taxon>
        <taxon>Clostridium</taxon>
    </lineage>
</organism>
<keyword evidence="3" id="KW-1133">Transmembrane helix</keyword>
<name>A0A923J0D4_CLOTT</name>
<keyword evidence="3" id="KW-0812">Transmembrane</keyword>
<dbReference type="Proteomes" id="UP000563151">
    <property type="component" value="Unassembled WGS sequence"/>
</dbReference>
<protein>
    <submittedName>
        <fullName evidence="5">Flavodoxin family protein</fullName>
    </submittedName>
</protein>
<evidence type="ECO:0000256" key="2">
    <source>
        <dbReference type="ARBA" id="ARBA00022643"/>
    </source>
</evidence>
<evidence type="ECO:0000313" key="5">
    <source>
        <dbReference type="EMBL" id="MBC2397947.1"/>
    </source>
</evidence>
<keyword evidence="1" id="KW-0285">Flavoprotein</keyword>
<keyword evidence="2" id="KW-0288">FMN</keyword>
<dbReference type="Gene3D" id="3.40.50.360">
    <property type="match status" value="1"/>
</dbReference>
<feature type="domain" description="NADPH-dependent FMN reductase-like" evidence="4">
    <location>
        <begin position="1"/>
        <end position="127"/>
    </location>
</feature>
<dbReference type="InterPro" id="IPR051796">
    <property type="entry name" value="ISF_SsuE-like"/>
</dbReference>
<dbReference type="GO" id="GO:0016491">
    <property type="term" value="F:oxidoreductase activity"/>
    <property type="evidence" value="ECO:0007669"/>
    <property type="project" value="InterPro"/>
</dbReference>
<dbReference type="PANTHER" id="PTHR43278">
    <property type="entry name" value="NAD(P)H-DEPENDENT FMN-CONTAINING OXIDOREDUCTASE YWQN-RELATED"/>
    <property type="match status" value="1"/>
</dbReference>
<evidence type="ECO:0000256" key="1">
    <source>
        <dbReference type="ARBA" id="ARBA00022630"/>
    </source>
</evidence>
<feature type="transmembrane region" description="Helical" evidence="3">
    <location>
        <begin position="118"/>
        <end position="145"/>
    </location>
</feature>
<evidence type="ECO:0000313" key="6">
    <source>
        <dbReference type="Proteomes" id="UP000563151"/>
    </source>
</evidence>
<dbReference type="AlphaFoldDB" id="A0A923J0D4"/>
<comment type="caution">
    <text evidence="5">The sequence shown here is derived from an EMBL/GenBank/DDBJ whole genome shotgun (WGS) entry which is preliminary data.</text>
</comment>
<reference evidence="5 6" key="1">
    <citation type="submission" date="2020-04" db="EMBL/GenBank/DDBJ databases">
        <title>Genomic insights into acetone-butanol-ethanol (ABE) fermentation by sequencing solventogenic clostridia strains.</title>
        <authorList>
            <person name="Brown S."/>
        </authorList>
    </citation>
    <scope>NUCLEOTIDE SEQUENCE [LARGE SCALE GENOMIC DNA]</scope>
    <source>
        <strain evidence="5 6">DJ011</strain>
    </source>
</reference>
<dbReference type="Pfam" id="PF03358">
    <property type="entry name" value="FMN_red"/>
    <property type="match status" value="1"/>
</dbReference>
<evidence type="ECO:0000256" key="3">
    <source>
        <dbReference type="SAM" id="Phobius"/>
    </source>
</evidence>
<dbReference type="SUPFAM" id="SSF52218">
    <property type="entry name" value="Flavoproteins"/>
    <property type="match status" value="1"/>
</dbReference>
<accession>A0A923J0D4</accession>
<dbReference type="InterPro" id="IPR029039">
    <property type="entry name" value="Flavoprotein-like_sf"/>
</dbReference>
<proteinExistence type="predicted"/>
<dbReference type="EMBL" id="JAAZWO010000008">
    <property type="protein sequence ID" value="MBC2397947.1"/>
    <property type="molecule type" value="Genomic_DNA"/>
</dbReference>
<sequence length="268" mass="30891">MKILTIIGSPKGKGNTYEVAKKVEEKILKMNKNIEFEYLMLKNTNLETCRGCFQCLEKGESHCPLKDNREQIEAKIKEADSVIFAAPVYVYNVPWIMKNFIDRFAYISHRPRFHGKRAMIIATTGAVGLKVVLSIVTFAVSTWGFNISQRLGVICPPGKILENEKKRLMETTEKNIIKASKAFYNSLIDTKPEKPGLIKLISFNLQKYAFYGAEKGLADYQYWKNKGWLEKGTEYYYNVKINPFKRALSKAVVKIWYFNIPKPINSKY</sequence>
<gene>
    <name evidence="5" type="ORF">HGG79_09185</name>
</gene>
<keyword evidence="6" id="KW-1185">Reference proteome</keyword>
<keyword evidence="3" id="KW-0472">Membrane</keyword>
<dbReference type="InterPro" id="IPR005025">
    <property type="entry name" value="FMN_Rdtase-like_dom"/>
</dbReference>